<accession>A0A1B2F6B1</accession>
<dbReference type="RefSeq" id="WP_081337431.1">
    <property type="nucleotide sequence ID" value="NZ_CP016634.1"/>
</dbReference>
<proteinExistence type="predicted"/>
<evidence type="ECO:0000313" key="1">
    <source>
        <dbReference type="EMBL" id="ANY87839.1"/>
    </source>
</evidence>
<dbReference type="AlphaFoldDB" id="A0A1B2F6B1"/>
<protein>
    <submittedName>
        <fullName evidence="1">Phage head completion protein</fullName>
    </submittedName>
</protein>
<dbReference type="EMBL" id="CP016634">
    <property type="protein sequence ID" value="ANY87839.1"/>
    <property type="molecule type" value="Genomic_DNA"/>
</dbReference>
<name>A0A1B2F6B1_PSEPU</name>
<gene>
    <name evidence="1" type="ORF">IEC33019_2286</name>
</gene>
<dbReference type="Pfam" id="PF05926">
    <property type="entry name" value="Phage_GPL"/>
    <property type="match status" value="1"/>
</dbReference>
<dbReference type="InterPro" id="IPR009225">
    <property type="entry name" value="Phage_head_completion_GpL"/>
</dbReference>
<reference evidence="1" key="1">
    <citation type="submission" date="2016-07" db="EMBL/GenBank/DDBJ databases">
        <title>New class B carbapenemase carried by novel plasmid in Pseudomonas putida enviromental strain in eastern Amazonia.</title>
        <authorList>
            <person name="Souza C.O."/>
            <person name="Lima K.V."/>
            <person name="Brasiliense D.M."/>
            <person name="Perez-Chaparro P.J."/>
            <person name="Mamizuka E.M."/>
            <person name="Lima M.O."/>
            <person name="Lima L.N."/>
            <person name="McCulloch J.A."/>
        </authorList>
    </citation>
    <scope>NUCLEOTIDE SEQUENCE [LARGE SCALE GENOMIC DNA]</scope>
    <source>
        <strain evidence="1">IEC33019</strain>
    </source>
</reference>
<organism evidence="1">
    <name type="scientific">Pseudomonas putida</name>
    <name type="common">Arthrobacter siderocapsulatus</name>
    <dbReference type="NCBI Taxonomy" id="303"/>
    <lineage>
        <taxon>Bacteria</taxon>
        <taxon>Pseudomonadati</taxon>
        <taxon>Pseudomonadota</taxon>
        <taxon>Gammaproteobacteria</taxon>
        <taxon>Pseudomonadales</taxon>
        <taxon>Pseudomonadaceae</taxon>
        <taxon>Pseudomonas</taxon>
    </lineage>
</organism>
<sequence length="140" mass="16197">MNRDSRASPDRPHNRYLVYHDPFWPRIELGRLRECLGLSSGISDTQLEVAARASMELAAREFADWRRCLRAHGYRRLSDIDGHEQGRALSICYMRLVEAQTRWSLAQQVRETTVSGVGREARKGHYLAGLWVNSSRRRSN</sequence>